<dbReference type="PANTHER" id="PTHR35908">
    <property type="entry name" value="HYPOTHETICAL FUSION PROTEIN"/>
    <property type="match status" value="1"/>
</dbReference>
<evidence type="ECO:0000313" key="2">
    <source>
        <dbReference type="EMBL" id="TWH22102.1"/>
    </source>
</evidence>
<dbReference type="Gene3D" id="3.10.180.10">
    <property type="entry name" value="2,3-Dihydroxybiphenyl 1,2-Dioxygenase, domain 1"/>
    <property type="match status" value="1"/>
</dbReference>
<evidence type="ECO:0000313" key="3">
    <source>
        <dbReference type="Proteomes" id="UP000317303"/>
    </source>
</evidence>
<feature type="domain" description="Glyoxalase-like" evidence="1">
    <location>
        <begin position="38"/>
        <end position="149"/>
    </location>
</feature>
<keyword evidence="3" id="KW-1185">Reference proteome</keyword>
<dbReference type="EMBL" id="VLJV01000001">
    <property type="protein sequence ID" value="TWH22102.1"/>
    <property type="molecule type" value="Genomic_DNA"/>
</dbReference>
<dbReference type="InterPro" id="IPR029068">
    <property type="entry name" value="Glyas_Bleomycin-R_OHBP_Dase"/>
</dbReference>
<reference evidence="2 3" key="1">
    <citation type="submission" date="2019-07" db="EMBL/GenBank/DDBJ databases">
        <title>R&amp;d 2014.</title>
        <authorList>
            <person name="Klenk H.-P."/>
        </authorList>
    </citation>
    <scope>NUCLEOTIDE SEQUENCE [LARGE SCALE GENOMIC DNA]</scope>
    <source>
        <strain evidence="2 3">DSM 43194</strain>
    </source>
</reference>
<comment type="caution">
    <text evidence="2">The sequence shown here is derived from an EMBL/GenBank/DDBJ whole genome shotgun (WGS) entry which is preliminary data.</text>
</comment>
<proteinExistence type="predicted"/>
<organism evidence="2 3">
    <name type="scientific">Prauserella rugosa</name>
    <dbReference type="NCBI Taxonomy" id="43354"/>
    <lineage>
        <taxon>Bacteria</taxon>
        <taxon>Bacillati</taxon>
        <taxon>Actinomycetota</taxon>
        <taxon>Actinomycetes</taxon>
        <taxon>Pseudonocardiales</taxon>
        <taxon>Pseudonocardiaceae</taxon>
        <taxon>Prauserella</taxon>
    </lineage>
</organism>
<gene>
    <name evidence="2" type="ORF">JD82_03975</name>
</gene>
<evidence type="ECO:0000259" key="1">
    <source>
        <dbReference type="Pfam" id="PF18029"/>
    </source>
</evidence>
<sequence length="155" mass="16453">MLGNACCGFGSPCCDPGTPVDGEMSFVDSARMLHIGTVVMGAADVRRAATFWAAALDYVPRDGALNDDFVVLVPHRGHGPGVAIDSSESPVQQHPRVHLDLYAADAQDQEAEVARLVSLGATRVDWDLYPADPDFVVLADTEGNRFCVIDTSHGG</sequence>
<dbReference type="SUPFAM" id="SSF54593">
    <property type="entry name" value="Glyoxalase/Bleomycin resistance protein/Dihydroxybiphenyl dioxygenase"/>
    <property type="match status" value="1"/>
</dbReference>
<dbReference type="Proteomes" id="UP000317303">
    <property type="component" value="Unassembled WGS sequence"/>
</dbReference>
<dbReference type="PANTHER" id="PTHR35908:SF1">
    <property type="entry name" value="CONSERVED PROTEIN"/>
    <property type="match status" value="1"/>
</dbReference>
<name>A0A660CF95_9PSEU</name>
<dbReference type="AlphaFoldDB" id="A0A660CF95"/>
<protein>
    <recommendedName>
        <fullName evidence="1">Glyoxalase-like domain-containing protein</fullName>
    </recommendedName>
</protein>
<dbReference type="InterPro" id="IPR041581">
    <property type="entry name" value="Glyoxalase_6"/>
</dbReference>
<dbReference type="Pfam" id="PF18029">
    <property type="entry name" value="Glyoxalase_6"/>
    <property type="match status" value="1"/>
</dbReference>
<accession>A0A660CF95</accession>